<dbReference type="GO" id="GO:0030145">
    <property type="term" value="F:manganese ion binding"/>
    <property type="evidence" value="ECO:0007669"/>
    <property type="project" value="UniProtKB-UniRule"/>
</dbReference>
<keyword evidence="13" id="KW-1185">Reference proteome</keyword>
<comment type="pathway">
    <text evidence="10">Glycolipid biosynthesis; lipid IV(A) biosynthesis; lipid IV(A) from (3R)-3-hydroxytetradecanoyl-[acyl-carrier-protein] and UDP-N-acetyl-alpha-D-glucosamine: step 4/6.</text>
</comment>
<dbReference type="PANTHER" id="PTHR34990">
    <property type="entry name" value="UDP-2,3-DIACYLGLUCOSAMINE HYDROLASE-RELATED"/>
    <property type="match status" value="1"/>
</dbReference>
<feature type="binding site" evidence="10">
    <location>
        <position position="207"/>
    </location>
    <ligand>
        <name>Mn(2+)</name>
        <dbReference type="ChEBI" id="CHEBI:29035"/>
        <label>1</label>
    </ligand>
</feature>
<comment type="similarity">
    <text evidence="10">Belongs to the LpxH family.</text>
</comment>
<dbReference type="Pfam" id="PF00149">
    <property type="entry name" value="Metallophos"/>
    <property type="match status" value="1"/>
</dbReference>
<keyword evidence="6 10" id="KW-0378">Hydrolase</keyword>
<dbReference type="InterPro" id="IPR004843">
    <property type="entry name" value="Calcineurin-like_PHP"/>
</dbReference>
<sequence>MTEIPLTGRVWIASDIHLGPGTPATAAAFYRFLDQARAQADVLVLCGDIFDVWIGDDYALDAPPEWLATALAKFRQAAGALQLWLGRGNRDFLIGPALADHIGARLLPDPVILRTDAGRLLLAHGDQYCTADRSYQRFRRIVRSPAVQAAFLKLGLGLRRAIADRARRRSMQANRDKPAGIMDVENDAVRRAFRQAGVRLLVHGHTHRPAVHRLDLDGQPHTRIVLPDWDYDHAPEPRGGWLQIDAAGPALHQAPK</sequence>
<feature type="binding site" evidence="10">
    <location>
        <position position="15"/>
    </location>
    <ligand>
        <name>Mn(2+)</name>
        <dbReference type="ChEBI" id="CHEBI:29035"/>
        <label>1</label>
    </ligand>
</feature>
<keyword evidence="2 10" id="KW-0444">Lipid biosynthesis</keyword>
<evidence type="ECO:0000313" key="12">
    <source>
        <dbReference type="EMBL" id="NYT48520.1"/>
    </source>
</evidence>
<feature type="binding site" evidence="10">
    <location>
        <position position="205"/>
    </location>
    <ligand>
        <name>substrate</name>
    </ligand>
</feature>
<feature type="binding site" evidence="10">
    <location>
        <position position="170"/>
    </location>
    <ligand>
        <name>substrate</name>
    </ligand>
</feature>
<dbReference type="RefSeq" id="WP_180153813.1">
    <property type="nucleotide sequence ID" value="NZ_JACCEM010000002.1"/>
</dbReference>
<dbReference type="HAMAP" id="MF_00575">
    <property type="entry name" value="LpxH"/>
    <property type="match status" value="1"/>
</dbReference>
<evidence type="ECO:0000256" key="6">
    <source>
        <dbReference type="ARBA" id="ARBA00022801"/>
    </source>
</evidence>
<keyword evidence="4 10" id="KW-0441">Lipid A biosynthesis</keyword>
<dbReference type="SUPFAM" id="SSF56300">
    <property type="entry name" value="Metallo-dependent phosphatases"/>
    <property type="match status" value="1"/>
</dbReference>
<keyword evidence="5 10" id="KW-0479">Metal-binding</keyword>
<dbReference type="GO" id="GO:0019897">
    <property type="term" value="C:extrinsic component of plasma membrane"/>
    <property type="evidence" value="ECO:0007669"/>
    <property type="project" value="UniProtKB-UniRule"/>
</dbReference>
<dbReference type="CDD" id="cd07398">
    <property type="entry name" value="MPP_YbbF-LpxH"/>
    <property type="match status" value="1"/>
</dbReference>
<feature type="binding site" evidence="10">
    <location>
        <position position="174"/>
    </location>
    <ligand>
        <name>substrate</name>
    </ligand>
</feature>
<dbReference type="GO" id="GO:0005737">
    <property type="term" value="C:cytoplasm"/>
    <property type="evidence" value="ECO:0007669"/>
    <property type="project" value="InterPro"/>
</dbReference>
<evidence type="ECO:0000256" key="4">
    <source>
        <dbReference type="ARBA" id="ARBA00022556"/>
    </source>
</evidence>
<dbReference type="GO" id="GO:0009245">
    <property type="term" value="P:lipid A biosynthetic process"/>
    <property type="evidence" value="ECO:0007669"/>
    <property type="project" value="UniProtKB-UniRule"/>
</dbReference>
<feature type="binding site" evidence="10">
    <location>
        <position position="48"/>
    </location>
    <ligand>
        <name>Mn(2+)</name>
        <dbReference type="ChEBI" id="CHEBI:29035"/>
        <label>2</label>
    </ligand>
</feature>
<comment type="function">
    <text evidence="10">Hydrolyzes the pyrophosphate bond of UDP-2,3-diacylglucosamine to yield 2,3-diacylglucosamine 1-phosphate (lipid X) and UMP by catalyzing the attack of water at the alpha-P atom. Involved in the biosynthesis of lipid A, a phosphorylated glycolipid that anchors the lipopolysaccharide to the outer membrane of the cell.</text>
</comment>
<feature type="domain" description="Calcineurin-like phosphoesterase" evidence="11">
    <location>
        <begin position="9"/>
        <end position="209"/>
    </location>
</feature>
<feature type="binding site" evidence="10">
    <location>
        <begin position="89"/>
        <end position="90"/>
    </location>
    <ligand>
        <name>substrate</name>
    </ligand>
</feature>
<dbReference type="UniPathway" id="UPA00359">
    <property type="reaction ID" value="UER00480"/>
</dbReference>
<dbReference type="InterPro" id="IPR043461">
    <property type="entry name" value="LpxH-like"/>
</dbReference>
<comment type="subcellular location">
    <subcellularLocation>
        <location evidence="10">Cell inner membrane</location>
        <topology evidence="10">Peripheral membrane protein</topology>
        <orientation evidence="10">Cytoplasmic side</orientation>
    </subcellularLocation>
</comment>
<dbReference type="InterPro" id="IPR010138">
    <property type="entry name" value="UDP-diacylglucosamine_Hdrlase"/>
</dbReference>
<evidence type="ECO:0000256" key="7">
    <source>
        <dbReference type="ARBA" id="ARBA00023098"/>
    </source>
</evidence>
<feature type="binding site" evidence="10">
    <location>
        <position position="132"/>
    </location>
    <ligand>
        <name>substrate</name>
    </ligand>
</feature>
<keyword evidence="9 10" id="KW-0464">Manganese</keyword>
<evidence type="ECO:0000256" key="3">
    <source>
        <dbReference type="ARBA" id="ARBA00022519"/>
    </source>
</evidence>
<feature type="binding site" evidence="10">
    <location>
        <position position="48"/>
    </location>
    <ligand>
        <name>Mn(2+)</name>
        <dbReference type="ChEBI" id="CHEBI:29035"/>
        <label>1</label>
    </ligand>
</feature>
<comment type="cofactor">
    <cofactor evidence="10">
        <name>Mn(2+)</name>
        <dbReference type="ChEBI" id="CHEBI:29035"/>
    </cofactor>
    <text evidence="10">Binds 2 Mn(2+) ions per subunit in a binuclear metal center.</text>
</comment>
<evidence type="ECO:0000256" key="1">
    <source>
        <dbReference type="ARBA" id="ARBA00022475"/>
    </source>
</evidence>
<feature type="binding site" evidence="10">
    <location>
        <position position="124"/>
    </location>
    <ligand>
        <name>Mn(2+)</name>
        <dbReference type="ChEBI" id="CHEBI:29035"/>
        <label>2</label>
    </ligand>
</feature>
<dbReference type="NCBIfam" id="NF003743">
    <property type="entry name" value="PRK05340.1"/>
    <property type="match status" value="1"/>
</dbReference>
<comment type="caution">
    <text evidence="12">The sequence shown here is derived from an EMBL/GenBank/DDBJ whole genome shotgun (WGS) entry which is preliminary data.</text>
</comment>
<proteinExistence type="inferred from homology"/>
<reference evidence="12 13" key="1">
    <citation type="submission" date="2020-07" db="EMBL/GenBank/DDBJ databases">
        <title>Taxonomic revisions and descriptions of new bacterial species based on genomic comparisons in the high-G+C-content subgroup of the family Alcaligenaceae.</title>
        <authorList>
            <person name="Szabo A."/>
            <person name="Felfoldi T."/>
        </authorList>
    </citation>
    <scope>NUCLEOTIDE SEQUENCE [LARGE SCALE GENOMIC DNA]</scope>
    <source>
        <strain evidence="12 13">LMG 24012</strain>
    </source>
</reference>
<evidence type="ECO:0000259" key="11">
    <source>
        <dbReference type="Pfam" id="PF00149"/>
    </source>
</evidence>
<accession>A0A853G0D4</accession>
<evidence type="ECO:0000256" key="5">
    <source>
        <dbReference type="ARBA" id="ARBA00022723"/>
    </source>
</evidence>
<feature type="binding site" evidence="10">
    <location>
        <position position="89"/>
    </location>
    <ligand>
        <name>Mn(2+)</name>
        <dbReference type="ChEBI" id="CHEBI:29035"/>
        <label>2</label>
    </ligand>
</feature>
<dbReference type="Proteomes" id="UP000559809">
    <property type="component" value="Unassembled WGS sequence"/>
</dbReference>
<keyword evidence="3 10" id="KW-0997">Cell inner membrane</keyword>
<dbReference type="GO" id="GO:0008758">
    <property type="term" value="F:UDP-2,3-diacylglucosamine hydrolase activity"/>
    <property type="evidence" value="ECO:0007669"/>
    <property type="project" value="UniProtKB-UniRule"/>
</dbReference>
<feature type="binding site" evidence="10">
    <location>
        <position position="17"/>
    </location>
    <ligand>
        <name>Mn(2+)</name>
        <dbReference type="ChEBI" id="CHEBI:29035"/>
        <label>1</label>
    </ligand>
</feature>
<keyword evidence="7 10" id="KW-0443">Lipid metabolism</keyword>
<keyword evidence="1 10" id="KW-1003">Cell membrane</keyword>
<dbReference type="InterPro" id="IPR029052">
    <property type="entry name" value="Metallo-depent_PP-like"/>
</dbReference>
<dbReference type="NCBIfam" id="TIGR01854">
    <property type="entry name" value="lipid_A_lpxH"/>
    <property type="match status" value="1"/>
</dbReference>
<evidence type="ECO:0000256" key="8">
    <source>
        <dbReference type="ARBA" id="ARBA00023136"/>
    </source>
</evidence>
<organism evidence="12 13">
    <name type="scientific">Parapusillimonas granuli</name>
    <dbReference type="NCBI Taxonomy" id="380911"/>
    <lineage>
        <taxon>Bacteria</taxon>
        <taxon>Pseudomonadati</taxon>
        <taxon>Pseudomonadota</taxon>
        <taxon>Betaproteobacteria</taxon>
        <taxon>Burkholderiales</taxon>
        <taxon>Alcaligenaceae</taxon>
        <taxon>Parapusillimonas</taxon>
    </lineage>
</organism>
<dbReference type="Gene3D" id="3.60.21.10">
    <property type="match status" value="1"/>
</dbReference>
<gene>
    <name evidence="10" type="primary">lpxH</name>
    <name evidence="12" type="ORF">H0A72_04270</name>
</gene>
<feature type="binding site" evidence="10">
    <location>
        <position position="205"/>
    </location>
    <ligand>
        <name>Mn(2+)</name>
        <dbReference type="ChEBI" id="CHEBI:29035"/>
        <label>2</label>
    </ligand>
</feature>
<dbReference type="EMBL" id="JACCEM010000002">
    <property type="protein sequence ID" value="NYT48520.1"/>
    <property type="molecule type" value="Genomic_DNA"/>
</dbReference>
<dbReference type="AlphaFoldDB" id="A0A853G0D4"/>
<evidence type="ECO:0000256" key="9">
    <source>
        <dbReference type="ARBA" id="ARBA00023211"/>
    </source>
</evidence>
<feature type="binding site" evidence="10">
    <location>
        <position position="177"/>
    </location>
    <ligand>
        <name>substrate</name>
    </ligand>
</feature>
<keyword evidence="8 10" id="KW-0472">Membrane</keyword>
<dbReference type="PANTHER" id="PTHR34990:SF1">
    <property type="entry name" value="UDP-2,3-DIACYLGLUCOSAMINE HYDROLASE"/>
    <property type="match status" value="1"/>
</dbReference>
<comment type="catalytic activity">
    <reaction evidence="10">
        <text>UDP-2-N,3-O-bis[(3R)-3-hydroxytetradecanoyl]-alpha-D-glucosamine + H2O = 2-N,3-O-bis[(3R)-3-hydroxytetradecanoyl]-alpha-D-glucosaminyl 1-phosphate + UMP + 2 H(+)</text>
        <dbReference type="Rhea" id="RHEA:25213"/>
        <dbReference type="ChEBI" id="CHEBI:15377"/>
        <dbReference type="ChEBI" id="CHEBI:15378"/>
        <dbReference type="ChEBI" id="CHEBI:57865"/>
        <dbReference type="ChEBI" id="CHEBI:57957"/>
        <dbReference type="ChEBI" id="CHEBI:78847"/>
        <dbReference type="EC" id="3.6.1.54"/>
    </reaction>
</comment>
<evidence type="ECO:0000313" key="13">
    <source>
        <dbReference type="Proteomes" id="UP000559809"/>
    </source>
</evidence>
<evidence type="ECO:0000256" key="10">
    <source>
        <dbReference type="HAMAP-Rule" id="MF_00575"/>
    </source>
</evidence>
<evidence type="ECO:0000256" key="2">
    <source>
        <dbReference type="ARBA" id="ARBA00022516"/>
    </source>
</evidence>
<name>A0A853G0D4_9BURK</name>
<protein>
    <recommendedName>
        <fullName evidence="10">UDP-2,3-diacylglucosamine hydrolase</fullName>
        <ecNumber evidence="10">3.6.1.54</ecNumber>
    </recommendedName>
    <alternativeName>
        <fullName evidence="10">UDP-2,3-diacylglucosamine diphosphatase</fullName>
    </alternativeName>
</protein>
<dbReference type="EC" id="3.6.1.54" evidence="10"/>